<proteinExistence type="predicted"/>
<name>A0A8S9Q7Z0_BRACR</name>
<organism evidence="2 3">
    <name type="scientific">Brassica cretica</name>
    <name type="common">Mustard</name>
    <dbReference type="NCBI Taxonomy" id="69181"/>
    <lineage>
        <taxon>Eukaryota</taxon>
        <taxon>Viridiplantae</taxon>
        <taxon>Streptophyta</taxon>
        <taxon>Embryophyta</taxon>
        <taxon>Tracheophyta</taxon>
        <taxon>Spermatophyta</taxon>
        <taxon>Magnoliopsida</taxon>
        <taxon>eudicotyledons</taxon>
        <taxon>Gunneridae</taxon>
        <taxon>Pentapetalae</taxon>
        <taxon>rosids</taxon>
        <taxon>malvids</taxon>
        <taxon>Brassicales</taxon>
        <taxon>Brassicaceae</taxon>
        <taxon>Brassiceae</taxon>
        <taxon>Brassica</taxon>
    </lineage>
</organism>
<dbReference type="AlphaFoldDB" id="A0A8S9Q7Z0"/>
<dbReference type="Proteomes" id="UP000712600">
    <property type="component" value="Unassembled WGS sequence"/>
</dbReference>
<feature type="compositionally biased region" description="Polar residues" evidence="1">
    <location>
        <begin position="46"/>
        <end position="59"/>
    </location>
</feature>
<reference evidence="2" key="1">
    <citation type="submission" date="2019-12" db="EMBL/GenBank/DDBJ databases">
        <title>Genome sequencing and annotation of Brassica cretica.</title>
        <authorList>
            <person name="Studholme D.J."/>
            <person name="Sarris P."/>
        </authorList>
    </citation>
    <scope>NUCLEOTIDE SEQUENCE</scope>
    <source>
        <strain evidence="2">PFS-109/04</strain>
        <tissue evidence="2">Leaf</tissue>
    </source>
</reference>
<accession>A0A8S9Q7Z0</accession>
<feature type="compositionally biased region" description="Basic and acidic residues" evidence="1">
    <location>
        <begin position="29"/>
        <end position="44"/>
    </location>
</feature>
<evidence type="ECO:0000313" key="2">
    <source>
        <dbReference type="EMBL" id="KAF3537410.1"/>
    </source>
</evidence>
<comment type="caution">
    <text evidence="2">The sequence shown here is derived from an EMBL/GenBank/DDBJ whole genome shotgun (WGS) entry which is preliminary data.</text>
</comment>
<dbReference type="EMBL" id="QGKX02001290">
    <property type="protein sequence ID" value="KAF3537410.1"/>
    <property type="molecule type" value="Genomic_DNA"/>
</dbReference>
<protein>
    <submittedName>
        <fullName evidence="2">Uncharacterized protein</fullName>
    </submittedName>
</protein>
<sequence>MKTEGVEMSETAAKVSNVIIIMYLSGLKDGKYGEDNERRNKDNAAENGNQTSPKTSWDSDQLGLFGYRQKCIEQDQLSTMKHNGYCYSQMKY</sequence>
<gene>
    <name evidence="2" type="ORF">F2Q69_00024490</name>
</gene>
<evidence type="ECO:0000313" key="3">
    <source>
        <dbReference type="Proteomes" id="UP000712600"/>
    </source>
</evidence>
<evidence type="ECO:0000256" key="1">
    <source>
        <dbReference type="SAM" id="MobiDB-lite"/>
    </source>
</evidence>
<feature type="region of interest" description="Disordered" evidence="1">
    <location>
        <begin position="29"/>
        <end position="60"/>
    </location>
</feature>